<evidence type="ECO:0000313" key="1">
    <source>
        <dbReference type="EMBL" id="CBI76129.1"/>
    </source>
</evidence>
<keyword evidence="2" id="KW-1185">Reference proteome</keyword>
<gene>
    <name evidence="1" type="ordered locus">BARCL_0448</name>
</gene>
<reference evidence="1 2" key="2">
    <citation type="journal article" date="2011" name="PLoS Genet.">
        <title>Parallel evolution of a type IV secretion system in radiating lineages of the host-restricted bacterial pathogen Bartonella.</title>
        <authorList>
            <person name="Engel P."/>
            <person name="Salzburger W."/>
            <person name="Liesch M."/>
            <person name="Chang C.C."/>
            <person name="Maruyama S."/>
            <person name="Lanz C."/>
            <person name="Calteau A."/>
            <person name="Lajus A."/>
            <person name="Medigue C."/>
            <person name="Schuster S.C."/>
            <person name="Dehio C."/>
        </authorList>
    </citation>
    <scope>NUCLEOTIDE SEQUENCE [LARGE SCALE GENOMIC DNA]</scope>
    <source>
        <strain evidence="2">CIP 104772 / 73</strain>
    </source>
</reference>
<dbReference type="HOGENOM" id="CLU_1871362_0_0_5"/>
<proteinExistence type="predicted"/>
<dbReference type="EMBL" id="FN645454">
    <property type="protein sequence ID" value="CBI76129.1"/>
    <property type="molecule type" value="Genomic_DNA"/>
</dbReference>
<evidence type="ECO:0000313" key="2">
    <source>
        <dbReference type="Proteomes" id="UP000009101"/>
    </source>
</evidence>
<organism evidence="1 2">
    <name type="scientific">Bartonella clarridgeiae (strain CCUG 45776 / CIP 104772 / 73)</name>
    <dbReference type="NCBI Taxonomy" id="696125"/>
    <lineage>
        <taxon>Bacteria</taxon>
        <taxon>Pseudomonadati</taxon>
        <taxon>Pseudomonadota</taxon>
        <taxon>Alphaproteobacteria</taxon>
        <taxon>Hyphomicrobiales</taxon>
        <taxon>Bartonellaceae</taxon>
        <taxon>Bartonella</taxon>
    </lineage>
</organism>
<dbReference type="Proteomes" id="UP000009101">
    <property type="component" value="Chromosome"/>
</dbReference>
<sequence length="147" mass="16864">MSVTQYDDENITLKTKILNNNLIGRDWAMTKLTAAIKGLSEVVDYESNVLENHGVPDYEEINLRKTRGLRDLNKSMNDVKRYMDQDIEAEIQPLLTSLQDKLNRNSELLRIHLEAVRDLSRIMQVAARAEETDGTYDPVLVNAGRFK</sequence>
<reference evidence="2" key="1">
    <citation type="submission" date="2009-11" db="EMBL/GenBank/DDBJ databases">
        <title>Genome sequencing of Bartonella species and comparative genomics.</title>
        <authorList>
            <person name="Engel P."/>
            <person name="Salzburger W."/>
            <person name="Marius L."/>
            <person name="Chao-Chin C."/>
            <person name="Soichi M."/>
            <person name="Christa L."/>
            <person name="Alexandra C."/>
            <person name="Aurelie L."/>
            <person name="Claudine M."/>
            <person name="Stephan S.C."/>
            <person name="Christoph D."/>
        </authorList>
    </citation>
    <scope>NUCLEOTIDE SEQUENCE [LARGE SCALE GENOMIC DNA]</scope>
    <source>
        <strain evidence="2">CIP 104772 / 73</strain>
    </source>
</reference>
<dbReference type="AlphaFoldDB" id="E6YGZ1"/>
<dbReference type="RefSeq" id="WP_013544793.1">
    <property type="nucleotide sequence ID" value="NC_014932.1"/>
</dbReference>
<protein>
    <recommendedName>
        <fullName evidence="3">Flagellar protein FlgN</fullName>
    </recommendedName>
</protein>
<dbReference type="STRING" id="696125.BARCL_0448"/>
<name>E6YGZ1_BARC7</name>
<dbReference type="OrthoDB" id="8452392at2"/>
<dbReference type="KEGG" id="bcd:BARCL_0448"/>
<accession>E6YGZ1</accession>
<dbReference type="eggNOG" id="ENOG50301DP">
    <property type="taxonomic scope" value="Bacteria"/>
</dbReference>
<evidence type="ECO:0008006" key="3">
    <source>
        <dbReference type="Google" id="ProtNLM"/>
    </source>
</evidence>